<evidence type="ECO:0000313" key="2">
    <source>
        <dbReference type="Proteomes" id="UP000663879"/>
    </source>
</evidence>
<sequence>MSLEKNKKTLKLPKITDSKAPSNLIRKNLQFKSDLSDSCNLSDSFLNMISFEREISNVLPSKSILKPTYLPKKVENKTPVLENVHNGTRIDKVKEIRTIEIVPNDTNITNLNKKIIKIVKFEKKKVVDIGDEIEEKTSEDNKDKSKEINFRSKSSISINSEKAKFLEIPNVLVLKFLNLVSHSKWSEALMLCKKFVIMQPYNKKYQEFLIILQSLSKLKKKMKTYDYEKYGRKHIQQESSSYSNIDTITNFDSNSTDDSNASFRDILTDSSLKSYTGSSLS</sequence>
<protein>
    <submittedName>
        <fullName evidence="1">Uncharacterized protein</fullName>
    </submittedName>
</protein>
<dbReference type="Proteomes" id="UP000663879">
    <property type="component" value="Unassembled WGS sequence"/>
</dbReference>
<comment type="caution">
    <text evidence="1">The sequence shown here is derived from an EMBL/GenBank/DDBJ whole genome shotgun (WGS) entry which is preliminary data.</text>
</comment>
<reference evidence="1" key="1">
    <citation type="submission" date="2021-02" db="EMBL/GenBank/DDBJ databases">
        <authorList>
            <person name="Nowell W R."/>
        </authorList>
    </citation>
    <scope>NUCLEOTIDE SEQUENCE</scope>
    <source>
        <strain evidence="1">Ploen Becks lab</strain>
    </source>
</reference>
<dbReference type="AlphaFoldDB" id="A0A813MXM7"/>
<proteinExistence type="predicted"/>
<dbReference type="EMBL" id="CAJNOC010000184">
    <property type="protein sequence ID" value="CAF0724014.1"/>
    <property type="molecule type" value="Genomic_DNA"/>
</dbReference>
<organism evidence="1 2">
    <name type="scientific">Brachionus calyciflorus</name>
    <dbReference type="NCBI Taxonomy" id="104777"/>
    <lineage>
        <taxon>Eukaryota</taxon>
        <taxon>Metazoa</taxon>
        <taxon>Spiralia</taxon>
        <taxon>Gnathifera</taxon>
        <taxon>Rotifera</taxon>
        <taxon>Eurotatoria</taxon>
        <taxon>Monogononta</taxon>
        <taxon>Pseudotrocha</taxon>
        <taxon>Ploima</taxon>
        <taxon>Brachionidae</taxon>
        <taxon>Brachionus</taxon>
    </lineage>
</organism>
<gene>
    <name evidence="1" type="ORF">OXX778_LOCUS2381</name>
</gene>
<keyword evidence="2" id="KW-1185">Reference proteome</keyword>
<name>A0A813MXM7_9BILA</name>
<evidence type="ECO:0000313" key="1">
    <source>
        <dbReference type="EMBL" id="CAF0724014.1"/>
    </source>
</evidence>
<accession>A0A813MXM7</accession>